<keyword evidence="2" id="KW-1185">Reference proteome</keyword>
<dbReference type="AlphaFoldDB" id="C4L3M8"/>
<dbReference type="KEGG" id="eat:EAT1b_2452"/>
<dbReference type="InterPro" id="IPR015058">
    <property type="entry name" value="DUF1878"/>
</dbReference>
<sequence length="115" mass="13657">MREVSLEEKVEHLAYQMKILLEIVDWTDRPFEYEVIRANLTKQEVESFYQLLEEIRAQQNEQLRYGYTSIEPLLVHFAGMLDVRLDVKTILEACVRQGIALDVTEPLYRQVRLLD</sequence>
<dbReference type="Proteomes" id="UP000000716">
    <property type="component" value="Chromosome"/>
</dbReference>
<dbReference type="InterPro" id="IPR035945">
    <property type="entry name" value="YhaI-like_sf"/>
</dbReference>
<dbReference type="EMBL" id="CP001615">
    <property type="protein sequence ID" value="ACQ71373.1"/>
    <property type="molecule type" value="Genomic_DNA"/>
</dbReference>
<dbReference type="Gene3D" id="1.10.3750.10">
    <property type="entry name" value="YhaI-like"/>
    <property type="match status" value="1"/>
</dbReference>
<gene>
    <name evidence="1" type="ordered locus">EAT1b_2452</name>
</gene>
<accession>C4L3M8</accession>
<proteinExistence type="predicted"/>
<dbReference type="Pfam" id="PF08963">
    <property type="entry name" value="DUF1878"/>
    <property type="match status" value="1"/>
</dbReference>
<organism evidence="1 2">
    <name type="scientific">Exiguobacterium sp. (strain ATCC BAA-1283 / AT1b)</name>
    <dbReference type="NCBI Taxonomy" id="360911"/>
    <lineage>
        <taxon>Bacteria</taxon>
        <taxon>Bacillati</taxon>
        <taxon>Bacillota</taxon>
        <taxon>Bacilli</taxon>
        <taxon>Bacillales</taxon>
        <taxon>Bacillales Family XII. Incertae Sedis</taxon>
        <taxon>Exiguobacterium</taxon>
    </lineage>
</organism>
<protein>
    <recommendedName>
        <fullName evidence="3">DUF1878 domain-containing protein</fullName>
    </recommendedName>
</protein>
<dbReference type="HOGENOM" id="CLU_137874_1_0_9"/>
<evidence type="ECO:0008006" key="3">
    <source>
        <dbReference type="Google" id="ProtNLM"/>
    </source>
</evidence>
<evidence type="ECO:0000313" key="2">
    <source>
        <dbReference type="Proteomes" id="UP000000716"/>
    </source>
</evidence>
<reference evidence="1 2" key="1">
    <citation type="journal article" date="2011" name="J. Bacteriol.">
        <title>Complete genome sequence of the Thermophilic Bacterium Exiguobacterium sp. AT1b.</title>
        <authorList>
            <person name="Vishnivetskaya T.A."/>
            <person name="Lucas S."/>
            <person name="Copeland A."/>
            <person name="Lapidus A."/>
            <person name="Glavina Del Rio T."/>
            <person name="Dalin E."/>
            <person name="Tice H."/>
            <person name="Bruce D.C."/>
            <person name="Goodwin L.A."/>
            <person name="Pitluck S."/>
            <person name="Saunders E."/>
            <person name="Brettin T."/>
            <person name="Detter C."/>
            <person name="Han C."/>
            <person name="Larimer F."/>
            <person name="Land M.L."/>
            <person name="Hauser L.J."/>
            <person name="Kyrpides N.C."/>
            <person name="Ovchinnikova G."/>
            <person name="Kathariou S."/>
            <person name="Ramaley R.F."/>
            <person name="Rodrigues D.F."/>
            <person name="Hendrix C."/>
            <person name="Richardson P."/>
            <person name="Tiedje J.M."/>
        </authorList>
    </citation>
    <scope>NUCLEOTIDE SEQUENCE [LARGE SCALE GENOMIC DNA]</scope>
    <source>
        <strain evidence="2">ATCC BAA-1283 / AT1b</strain>
    </source>
</reference>
<dbReference type="OrthoDB" id="2353223at2"/>
<evidence type="ECO:0000313" key="1">
    <source>
        <dbReference type="EMBL" id="ACQ71373.1"/>
    </source>
</evidence>
<dbReference type="SUPFAM" id="SSF109915">
    <property type="entry name" value="Hypothetical protein YhaI"/>
    <property type="match status" value="1"/>
</dbReference>
<dbReference type="eggNOG" id="ENOG5032TRG">
    <property type="taxonomic scope" value="Bacteria"/>
</dbReference>
<name>C4L3M8_EXISA</name>